<dbReference type="Pfam" id="PF00072">
    <property type="entry name" value="Response_reg"/>
    <property type="match status" value="1"/>
</dbReference>
<dbReference type="EC" id="2.7.13.3" evidence="2"/>
<feature type="domain" description="Response regulatory" evidence="9">
    <location>
        <begin position="6"/>
        <end position="120"/>
    </location>
</feature>
<dbReference type="Pfam" id="PF08447">
    <property type="entry name" value="PAS_3"/>
    <property type="match status" value="2"/>
</dbReference>
<evidence type="ECO:0000256" key="4">
    <source>
        <dbReference type="ARBA" id="ARBA00022679"/>
    </source>
</evidence>
<dbReference type="InterPro" id="IPR005467">
    <property type="entry name" value="His_kinase_dom"/>
</dbReference>
<dbReference type="Proteomes" id="UP001165267">
    <property type="component" value="Unassembled WGS sequence"/>
</dbReference>
<keyword evidence="12" id="KW-0067">ATP-binding</keyword>
<dbReference type="CDD" id="cd00130">
    <property type="entry name" value="PAS"/>
    <property type="match status" value="3"/>
</dbReference>
<dbReference type="InterPro" id="IPR052162">
    <property type="entry name" value="Sensor_kinase/Photoreceptor"/>
</dbReference>
<dbReference type="Gene3D" id="3.30.450.20">
    <property type="entry name" value="PAS domain"/>
    <property type="match status" value="3"/>
</dbReference>
<feature type="domain" description="PAC" evidence="11">
    <location>
        <begin position="908"/>
        <end position="960"/>
    </location>
</feature>
<keyword evidence="7" id="KW-0175">Coiled coil</keyword>
<dbReference type="SMART" id="SM00091">
    <property type="entry name" value="PAS"/>
    <property type="match status" value="2"/>
</dbReference>
<dbReference type="InterPro" id="IPR036890">
    <property type="entry name" value="HATPase_C_sf"/>
</dbReference>
<dbReference type="InterPro" id="IPR013655">
    <property type="entry name" value="PAS_fold_3"/>
</dbReference>
<feature type="domain" description="PAC" evidence="11">
    <location>
        <begin position="472"/>
        <end position="524"/>
    </location>
</feature>
<feature type="domain" description="PAS" evidence="10">
    <location>
        <begin position="832"/>
        <end position="904"/>
    </location>
</feature>
<dbReference type="CDD" id="cd00082">
    <property type="entry name" value="HisKA"/>
    <property type="match status" value="1"/>
</dbReference>
<dbReference type="Gene3D" id="3.40.50.2300">
    <property type="match status" value="1"/>
</dbReference>
<evidence type="ECO:0000256" key="2">
    <source>
        <dbReference type="ARBA" id="ARBA00012438"/>
    </source>
</evidence>
<keyword evidence="3 6" id="KW-0597">Phosphoprotein</keyword>
<dbReference type="InterPro" id="IPR011006">
    <property type="entry name" value="CheY-like_superfamily"/>
</dbReference>
<dbReference type="PROSITE" id="PS50112">
    <property type="entry name" value="PAS"/>
    <property type="match status" value="2"/>
</dbReference>
<dbReference type="GO" id="GO:0005524">
    <property type="term" value="F:ATP binding"/>
    <property type="evidence" value="ECO:0007669"/>
    <property type="project" value="UniProtKB-KW"/>
</dbReference>
<dbReference type="SUPFAM" id="SSF55781">
    <property type="entry name" value="GAF domain-like"/>
    <property type="match status" value="2"/>
</dbReference>
<dbReference type="InterPro" id="IPR003661">
    <property type="entry name" value="HisK_dim/P_dom"/>
</dbReference>
<dbReference type="Pfam" id="PF13426">
    <property type="entry name" value="PAS_9"/>
    <property type="match status" value="1"/>
</dbReference>
<dbReference type="RefSeq" id="WP_257512487.1">
    <property type="nucleotide sequence ID" value="NZ_JANKHG010000018.1"/>
</dbReference>
<dbReference type="InterPro" id="IPR003594">
    <property type="entry name" value="HATPase_dom"/>
</dbReference>
<keyword evidence="5" id="KW-0418">Kinase</keyword>
<dbReference type="PANTHER" id="PTHR43304">
    <property type="entry name" value="PHYTOCHROME-LIKE PROTEIN CPH1"/>
    <property type="match status" value="1"/>
</dbReference>
<dbReference type="InterPro" id="IPR000014">
    <property type="entry name" value="PAS"/>
</dbReference>
<dbReference type="PANTHER" id="PTHR43304:SF1">
    <property type="entry name" value="PAC DOMAIN-CONTAINING PROTEIN"/>
    <property type="match status" value="1"/>
</dbReference>
<feature type="domain" description="PAC" evidence="11">
    <location>
        <begin position="777"/>
        <end position="831"/>
    </location>
</feature>
<evidence type="ECO:0000259" key="8">
    <source>
        <dbReference type="PROSITE" id="PS50109"/>
    </source>
</evidence>
<dbReference type="PROSITE" id="PS50109">
    <property type="entry name" value="HIS_KIN"/>
    <property type="match status" value="2"/>
</dbReference>
<evidence type="ECO:0000256" key="1">
    <source>
        <dbReference type="ARBA" id="ARBA00000085"/>
    </source>
</evidence>
<dbReference type="PRINTS" id="PR00344">
    <property type="entry name" value="BCTRLSENSOR"/>
</dbReference>
<keyword evidence="12" id="KW-0547">Nucleotide-binding</keyword>
<evidence type="ECO:0000259" key="11">
    <source>
        <dbReference type="PROSITE" id="PS50113"/>
    </source>
</evidence>
<protein>
    <recommendedName>
        <fullName evidence="2">histidine kinase</fullName>
        <ecNumber evidence="2">2.7.13.3</ecNumber>
    </recommendedName>
</protein>
<dbReference type="SUPFAM" id="SSF47384">
    <property type="entry name" value="Homodimeric domain of signal transducing histidine kinase"/>
    <property type="match status" value="2"/>
</dbReference>
<feature type="modified residue" description="4-aspartylphosphate" evidence="6">
    <location>
        <position position="55"/>
    </location>
</feature>
<dbReference type="InterPro" id="IPR003018">
    <property type="entry name" value="GAF"/>
</dbReference>
<dbReference type="NCBIfam" id="TIGR00229">
    <property type="entry name" value="sensory_box"/>
    <property type="match status" value="3"/>
</dbReference>
<dbReference type="SMART" id="SM00086">
    <property type="entry name" value="PAC"/>
    <property type="match status" value="3"/>
</dbReference>
<dbReference type="PROSITE" id="PS50110">
    <property type="entry name" value="RESPONSE_REGULATORY"/>
    <property type="match status" value="1"/>
</dbReference>
<dbReference type="InterPro" id="IPR035965">
    <property type="entry name" value="PAS-like_dom_sf"/>
</dbReference>
<evidence type="ECO:0000256" key="5">
    <source>
        <dbReference type="ARBA" id="ARBA00022777"/>
    </source>
</evidence>
<dbReference type="SMART" id="SM00448">
    <property type="entry name" value="REC"/>
    <property type="match status" value="1"/>
</dbReference>
<feature type="domain" description="PAS" evidence="10">
    <location>
        <begin position="700"/>
        <end position="752"/>
    </location>
</feature>
<dbReference type="Gene3D" id="3.30.565.10">
    <property type="entry name" value="Histidine kinase-like ATPase, C-terminal domain"/>
    <property type="match status" value="2"/>
</dbReference>
<dbReference type="SMART" id="SM00387">
    <property type="entry name" value="HATPase_c"/>
    <property type="match status" value="2"/>
</dbReference>
<dbReference type="SMART" id="SM00065">
    <property type="entry name" value="GAF"/>
    <property type="match status" value="2"/>
</dbReference>
<evidence type="ECO:0000256" key="7">
    <source>
        <dbReference type="SAM" id="Coils"/>
    </source>
</evidence>
<gene>
    <name evidence="12" type="ORF">NSP04_11445</name>
</gene>
<feature type="domain" description="Histidine kinase" evidence="8">
    <location>
        <begin position="1160"/>
        <end position="1380"/>
    </location>
</feature>
<dbReference type="InterPro" id="IPR001610">
    <property type="entry name" value="PAC"/>
</dbReference>
<dbReference type="Gene3D" id="3.30.450.40">
    <property type="match status" value="2"/>
</dbReference>
<dbReference type="InterPro" id="IPR029016">
    <property type="entry name" value="GAF-like_dom_sf"/>
</dbReference>
<dbReference type="InterPro" id="IPR001789">
    <property type="entry name" value="Sig_transdc_resp-reg_receiver"/>
</dbReference>
<dbReference type="Pfam" id="PF13185">
    <property type="entry name" value="GAF_2"/>
    <property type="match status" value="2"/>
</dbReference>
<dbReference type="Gene3D" id="1.10.287.130">
    <property type="match status" value="2"/>
</dbReference>
<comment type="catalytic activity">
    <reaction evidence="1">
        <text>ATP + protein L-histidine = ADP + protein N-phospho-L-histidine.</text>
        <dbReference type="EC" id="2.7.13.3"/>
    </reaction>
</comment>
<comment type="caution">
    <text evidence="12">The sequence shown here is derived from an EMBL/GenBank/DDBJ whole genome shotgun (WGS) entry which is preliminary data.</text>
</comment>
<dbReference type="PROSITE" id="PS50113">
    <property type="entry name" value="PAC"/>
    <property type="match status" value="3"/>
</dbReference>
<dbReference type="Pfam" id="PF00512">
    <property type="entry name" value="HisKA"/>
    <property type="match status" value="2"/>
</dbReference>
<feature type="coiled-coil region" evidence="7">
    <location>
        <begin position="1121"/>
        <end position="1151"/>
    </location>
</feature>
<proteinExistence type="predicted"/>
<feature type="domain" description="Histidine kinase" evidence="8">
    <location>
        <begin position="156"/>
        <end position="370"/>
    </location>
</feature>
<dbReference type="Pfam" id="PF02518">
    <property type="entry name" value="HATPase_c"/>
    <property type="match status" value="2"/>
</dbReference>
<dbReference type="SMART" id="SM00388">
    <property type="entry name" value="HisKA"/>
    <property type="match status" value="2"/>
</dbReference>
<evidence type="ECO:0000259" key="9">
    <source>
        <dbReference type="PROSITE" id="PS50110"/>
    </source>
</evidence>
<organism evidence="12 13">
    <name type="scientific">Limnobacter parvus</name>
    <dbReference type="NCBI Taxonomy" id="2939690"/>
    <lineage>
        <taxon>Bacteria</taxon>
        <taxon>Pseudomonadati</taxon>
        <taxon>Pseudomonadota</taxon>
        <taxon>Betaproteobacteria</taxon>
        <taxon>Burkholderiales</taxon>
        <taxon>Burkholderiaceae</taxon>
        <taxon>Limnobacter</taxon>
    </lineage>
</organism>
<name>A0ABT1XK73_9BURK</name>
<keyword evidence="13" id="KW-1185">Reference proteome</keyword>
<dbReference type="EMBL" id="JANKHG010000018">
    <property type="protein sequence ID" value="MCR2747264.1"/>
    <property type="molecule type" value="Genomic_DNA"/>
</dbReference>
<evidence type="ECO:0000313" key="13">
    <source>
        <dbReference type="Proteomes" id="UP001165267"/>
    </source>
</evidence>
<dbReference type="SUPFAM" id="SSF55874">
    <property type="entry name" value="ATPase domain of HSP90 chaperone/DNA topoisomerase II/histidine kinase"/>
    <property type="match status" value="2"/>
</dbReference>
<dbReference type="InterPro" id="IPR036097">
    <property type="entry name" value="HisK_dim/P_sf"/>
</dbReference>
<accession>A0ABT1XK73</accession>
<dbReference type="InterPro" id="IPR000700">
    <property type="entry name" value="PAS-assoc_C"/>
</dbReference>
<evidence type="ECO:0000259" key="10">
    <source>
        <dbReference type="PROSITE" id="PS50112"/>
    </source>
</evidence>
<keyword evidence="4" id="KW-0808">Transferase</keyword>
<dbReference type="SUPFAM" id="SSF55785">
    <property type="entry name" value="PYP-like sensor domain (PAS domain)"/>
    <property type="match status" value="3"/>
</dbReference>
<evidence type="ECO:0000256" key="6">
    <source>
        <dbReference type="PROSITE-ProRule" id="PRU00169"/>
    </source>
</evidence>
<dbReference type="SUPFAM" id="SSF52172">
    <property type="entry name" value="CheY-like"/>
    <property type="match status" value="1"/>
</dbReference>
<sequence length="1380" mass="154557">MLEQFRIIVVDDEKPQLEALCSLLQDAGYFVAGFSDPQTALRALQTQSFDVLLTDLRLPTMDGIALVQQAHQLAPDLSAVLMTGHGSLKTAVDAMKLGVLDYVLKPFKVSELMPVLHRAIEVRKLKQQNTRLIQDISASNTRLVEMNQELDHFAGRVAHDLNSLCHIIQGFAGSLTRRAHSKLDDQEQRYLLRINEASARGGQLVSDLLAFARLGTGELKFDQVALDEVVEKARSQVESAEAVHQVEWTIAKLPDIEGDESLLEQVFVNLFSNALKFSQAKEPPCVAVEANVDDDHIEIRVIDNGAGFDPEHADEMFKPFQRLHNAHDFEGHGMGLANVFRIVERHGGQIKATSTPGQGATFSITLPLRQNPQVPFVATTHNALKRHTAEDQLQRNEALQRIGGRLAKLGAWAIELGTEPQLYWSEEIFRILDIPSGQLPSSYKDALQHYHGKWQGIVRAALFRCSTEGVPFEMEPEMRTVTGRRIWARVVGEAVRDSNGAITRVQGAFQDITESKQAALTLMHMNRLLEAQHRVNEITTTLDKPERLLQEVCNVFCSLGGLPLAWVCEFGHDLSDLKVTAADGSQQEFVNRIMSSTTLPNDHNLADRLRAGKMHVCQNVAEEPQAKMWHQQAIAEGLESFVILPVHAQGKLHASLVLFGAGVHFFTNEVKQLLRTVGKNLSLALENLMFAEERARSAERLNLLETCVDRLNDIVLITEAEPIGDDGPKILYVNEAFVRRTGYTREEAIGKTPRILQGELTQRDALARIRAALVEWRPVREELINYTKSGEMFWLELEIVPVADETGWYTHWVAIERDITERKQAEAALKEGSERFRLLASAAKDCIWDWNLVSDEIWWNEGFEKLFGFDRSKVEPSNDSWINRIHPEDRDRAVKSIFSAINSDAESWQDEYRFAHVEGHWLDVMDRGYVIRNEHGKGIRMIGGMTDMTHIRQAERRSNAQLTRMNLLNEITRAIGNRHDLDSIYQVVTNSIENELPADFCLTASYSETDGTITFRSLGNLTGRAANKVGFYLNESIPAKGAHLDRALRGEFVYQPNLAGSRCATAEKMHAVASLNSMVIAPLMKGNKVLGTITTARKGLDAFSSDELEFLRQLAEHVALALAQTELLQELQEAYQNLKRTQQLVLQQERLRALAEMAGGIAHDINNAISPVALYTDALLGSETNLSDRGRKQLKTIQLAIDDVARTIERMGQFARGQEEGTALTRVNLVEICEQSMELTQARWQDIPQRNGINIEFKIQHGSNVPMVDASEPELREALTNLILNAVDAMPTGGILTLSTRLEKRADQEQVVIEVHDTGVGMDEETRKRCLEPFYTTKGERGTGLGLAMVYGIVKRMRGHIEIESEEEKGCAVQILLPTT</sequence>
<evidence type="ECO:0000256" key="3">
    <source>
        <dbReference type="ARBA" id="ARBA00022553"/>
    </source>
</evidence>
<evidence type="ECO:0000313" key="12">
    <source>
        <dbReference type="EMBL" id="MCR2747264.1"/>
    </source>
</evidence>
<reference evidence="12" key="1">
    <citation type="submission" date="2022-07" db="EMBL/GenBank/DDBJ databases">
        <authorList>
            <person name="Xamxidin M."/>
        </authorList>
    </citation>
    <scope>NUCLEOTIDE SEQUENCE</scope>
    <source>
        <strain evidence="12">YS8-69</strain>
    </source>
</reference>
<dbReference type="InterPro" id="IPR004358">
    <property type="entry name" value="Sig_transdc_His_kin-like_C"/>
</dbReference>